<dbReference type="InterPro" id="IPR003331">
    <property type="entry name" value="UDP_GlcNAc_Epimerase_2_dom"/>
</dbReference>
<evidence type="ECO:0000313" key="6">
    <source>
        <dbReference type="EMBL" id="TWU01332.1"/>
    </source>
</evidence>
<gene>
    <name evidence="6" type="primary">wecB</name>
    <name evidence="6" type="ORF">Pla52n_47060</name>
</gene>
<evidence type="ECO:0000259" key="5">
    <source>
        <dbReference type="Pfam" id="PF02350"/>
    </source>
</evidence>
<dbReference type="Pfam" id="PF02350">
    <property type="entry name" value="Epimerase_2"/>
    <property type="match status" value="1"/>
</dbReference>
<evidence type="ECO:0000256" key="1">
    <source>
        <dbReference type="ARBA" id="ARBA00023235"/>
    </source>
</evidence>
<name>A0A5C6AQS2_9BACT</name>
<dbReference type="PANTHER" id="PTHR43174">
    <property type="entry name" value="UDP-N-ACETYLGLUCOSAMINE 2-EPIMERASE"/>
    <property type="match status" value="1"/>
</dbReference>
<protein>
    <recommendedName>
        <fullName evidence="3">UDP-N-acetylglucosamine 2-epimerase (non-hydrolyzing)</fullName>
        <ecNumber evidence="3">5.1.3.14</ecNumber>
    </recommendedName>
</protein>
<dbReference type="PANTHER" id="PTHR43174:SF2">
    <property type="entry name" value="UDP-N-ACETYLGLUCOSAMINE 2-EPIMERASE"/>
    <property type="match status" value="1"/>
</dbReference>
<dbReference type="NCBIfam" id="TIGR00236">
    <property type="entry name" value="wecB"/>
    <property type="match status" value="1"/>
</dbReference>
<comment type="similarity">
    <text evidence="2 4">Belongs to the UDP-N-acetylglucosamine 2-epimerase family.</text>
</comment>
<evidence type="ECO:0000256" key="4">
    <source>
        <dbReference type="RuleBase" id="RU003513"/>
    </source>
</evidence>
<reference evidence="6 7" key="1">
    <citation type="submission" date="2019-02" db="EMBL/GenBank/DDBJ databases">
        <title>Deep-cultivation of Planctomycetes and their phenomic and genomic characterization uncovers novel biology.</title>
        <authorList>
            <person name="Wiegand S."/>
            <person name="Jogler M."/>
            <person name="Boedeker C."/>
            <person name="Pinto D."/>
            <person name="Vollmers J."/>
            <person name="Rivas-Marin E."/>
            <person name="Kohn T."/>
            <person name="Peeters S.H."/>
            <person name="Heuer A."/>
            <person name="Rast P."/>
            <person name="Oberbeckmann S."/>
            <person name="Bunk B."/>
            <person name="Jeske O."/>
            <person name="Meyerdierks A."/>
            <person name="Storesund J.E."/>
            <person name="Kallscheuer N."/>
            <person name="Luecker S."/>
            <person name="Lage O.M."/>
            <person name="Pohl T."/>
            <person name="Merkel B.J."/>
            <person name="Hornburger P."/>
            <person name="Mueller R.-W."/>
            <person name="Bruemmer F."/>
            <person name="Labrenz M."/>
            <person name="Spormann A.M."/>
            <person name="Op Den Camp H."/>
            <person name="Overmann J."/>
            <person name="Amann R."/>
            <person name="Jetten M.S.M."/>
            <person name="Mascher T."/>
            <person name="Medema M.H."/>
            <person name="Devos D.P."/>
            <person name="Kaster A.-K."/>
            <person name="Ovreas L."/>
            <person name="Rohde M."/>
            <person name="Galperin M.Y."/>
            <person name="Jogler C."/>
        </authorList>
    </citation>
    <scope>NUCLEOTIDE SEQUENCE [LARGE SCALE GENOMIC DNA]</scope>
    <source>
        <strain evidence="6 7">Pla52n</strain>
    </source>
</reference>
<dbReference type="CDD" id="cd03786">
    <property type="entry name" value="GTB_UDP-GlcNAc_2-Epimerase"/>
    <property type="match status" value="1"/>
</dbReference>
<evidence type="ECO:0000256" key="3">
    <source>
        <dbReference type="ARBA" id="ARBA00038858"/>
    </source>
</evidence>
<dbReference type="GO" id="GO:0008761">
    <property type="term" value="F:UDP-N-acetylglucosamine 2-epimerase activity"/>
    <property type="evidence" value="ECO:0007669"/>
    <property type="project" value="UniProtKB-EC"/>
</dbReference>
<evidence type="ECO:0000313" key="7">
    <source>
        <dbReference type="Proteomes" id="UP000320176"/>
    </source>
</evidence>
<keyword evidence="1 4" id="KW-0413">Isomerase</keyword>
<organism evidence="6 7">
    <name type="scientific">Stieleria varia</name>
    <dbReference type="NCBI Taxonomy" id="2528005"/>
    <lineage>
        <taxon>Bacteria</taxon>
        <taxon>Pseudomonadati</taxon>
        <taxon>Planctomycetota</taxon>
        <taxon>Planctomycetia</taxon>
        <taxon>Pirellulales</taxon>
        <taxon>Pirellulaceae</taxon>
        <taxon>Stieleria</taxon>
    </lineage>
</organism>
<dbReference type="RefSeq" id="WP_146521766.1">
    <property type="nucleotide sequence ID" value="NZ_CP151726.1"/>
</dbReference>
<dbReference type="EC" id="5.1.3.14" evidence="3"/>
<dbReference type="Proteomes" id="UP000320176">
    <property type="component" value="Unassembled WGS sequence"/>
</dbReference>
<evidence type="ECO:0000256" key="2">
    <source>
        <dbReference type="ARBA" id="ARBA00038209"/>
    </source>
</evidence>
<dbReference type="AlphaFoldDB" id="A0A5C6AQS2"/>
<proteinExistence type="inferred from homology"/>
<comment type="caution">
    <text evidence="6">The sequence shown here is derived from an EMBL/GenBank/DDBJ whole genome shotgun (WGS) entry which is preliminary data.</text>
</comment>
<dbReference type="InterPro" id="IPR029767">
    <property type="entry name" value="WecB-like"/>
</dbReference>
<dbReference type="SUPFAM" id="SSF53756">
    <property type="entry name" value="UDP-Glycosyltransferase/glycogen phosphorylase"/>
    <property type="match status" value="1"/>
</dbReference>
<keyword evidence="7" id="KW-1185">Reference proteome</keyword>
<dbReference type="EMBL" id="SJPN01000005">
    <property type="protein sequence ID" value="TWU01332.1"/>
    <property type="molecule type" value="Genomic_DNA"/>
</dbReference>
<dbReference type="Gene3D" id="3.40.50.2000">
    <property type="entry name" value="Glycogen Phosphorylase B"/>
    <property type="match status" value="2"/>
</dbReference>
<accession>A0A5C6AQS2</accession>
<sequence length="389" mass="42331">MTKSPETTQFSAIPRRSGDRLRPLIVFGTRPEAIKMSPLILECTRRSDEIDPLICSTGQHREMLDQVLGYFSIQPTIDLGLMQPGQTLSGLTARCLTAVDAVIQEQQPDCVVVQGDTTTVMVSAMAAFYHRLPVVHVEAGLRTGDLSAPWPEEFNRRVAGIVTHMHCAPTQRSCDALLAEGVPQQNIRVTGNTVIDALLIAVEKERANAARWQEKYPQAMAESVVLITGHRRENFGGGLAEICSALVELATSHPETQFIYPVHLNPNVQGPVHEQLGSIANIHLVPPADYPEFVWLMDRANVVLTDSGGVQEEAPSLGSAVLVTREKTERPEAVDAGLAELVGTNRELIVRRVSELLAQHAGGTGAKVIENPYGDGHAAKRIVDWMVGV</sequence>
<feature type="domain" description="UDP-N-acetylglucosamine 2-epimerase" evidence="5">
    <location>
        <begin position="45"/>
        <end position="385"/>
    </location>
</feature>
<dbReference type="OrthoDB" id="9803238at2"/>